<evidence type="ECO:0000313" key="2">
    <source>
        <dbReference type="EMBL" id="MBT1543392.1"/>
    </source>
</evidence>
<dbReference type="AlphaFoldDB" id="A0A9Q2W4Q3"/>
<protein>
    <submittedName>
        <fullName evidence="2">Uncharacterized protein</fullName>
    </submittedName>
</protein>
<feature type="transmembrane region" description="Helical" evidence="1">
    <location>
        <begin position="17"/>
        <end position="44"/>
    </location>
</feature>
<dbReference type="RefSeq" id="WP_139179816.1">
    <property type="nucleotide sequence ID" value="NZ_JAHEWX010000030.1"/>
</dbReference>
<comment type="caution">
    <text evidence="2">The sequence shown here is derived from an EMBL/GenBank/DDBJ whole genome shotgun (WGS) entry which is preliminary data.</text>
</comment>
<accession>A0A9Q2W4Q3</accession>
<organism evidence="2 3">
    <name type="scientific">Curtobacterium flaccumfaciens pv. flaccumfaciens</name>
    <dbReference type="NCBI Taxonomy" id="138532"/>
    <lineage>
        <taxon>Bacteria</taxon>
        <taxon>Bacillati</taxon>
        <taxon>Actinomycetota</taxon>
        <taxon>Actinomycetes</taxon>
        <taxon>Micrococcales</taxon>
        <taxon>Microbacteriaceae</taxon>
        <taxon>Curtobacterium</taxon>
    </lineage>
</organism>
<gene>
    <name evidence="2" type="ORF">KK103_16640</name>
</gene>
<proteinExistence type="predicted"/>
<keyword evidence="1" id="KW-0472">Membrane</keyword>
<sequence length="101" mass="10767">MTAVQTGRRFGATRGEFALLMTVTVVLGLVVPAGGLLAAFGSLLTGVRDDRRRVRALFIVGLGMLVLQVAFVAVALWGPVQVCNSTNGSPETCQTYWPWEG</sequence>
<reference evidence="2" key="1">
    <citation type="submission" date="2021-05" db="EMBL/GenBank/DDBJ databases">
        <title>Whole genome sequence of Curtobacterium flaccumfaciens pv. flaccumfaciens strain CFBP 3417.</title>
        <authorList>
            <person name="Osdaghi E."/>
            <person name="Taghouti G."/>
            <person name="Portier P."/>
            <person name="Fazliarab A."/>
            <person name="Taghavi S.M."/>
            <person name="Briand M."/>
            <person name="Le-Saux M."/>
            <person name="Jacques M.-A."/>
        </authorList>
    </citation>
    <scope>NUCLEOTIDE SEQUENCE</scope>
    <source>
        <strain evidence="2">CFBP 3417</strain>
    </source>
</reference>
<evidence type="ECO:0000313" key="3">
    <source>
        <dbReference type="Proteomes" id="UP000709437"/>
    </source>
</evidence>
<evidence type="ECO:0000256" key="1">
    <source>
        <dbReference type="SAM" id="Phobius"/>
    </source>
</evidence>
<keyword evidence="1" id="KW-1133">Transmembrane helix</keyword>
<dbReference type="Proteomes" id="UP000709437">
    <property type="component" value="Unassembled WGS sequence"/>
</dbReference>
<dbReference type="GeneID" id="99624382"/>
<feature type="transmembrane region" description="Helical" evidence="1">
    <location>
        <begin position="56"/>
        <end position="77"/>
    </location>
</feature>
<name>A0A9Q2W4Q3_9MICO</name>
<dbReference type="EMBL" id="JAHEWX010000030">
    <property type="protein sequence ID" value="MBT1543392.1"/>
    <property type="molecule type" value="Genomic_DNA"/>
</dbReference>
<keyword evidence="1" id="KW-0812">Transmembrane</keyword>